<accession>A0A0A3IGR0</accession>
<proteinExistence type="predicted"/>
<dbReference type="RefSeq" id="WP_036155931.1">
    <property type="nucleotide sequence ID" value="NZ_AVCX01000004.1"/>
</dbReference>
<comment type="caution">
    <text evidence="1">The sequence shown here is derived from an EMBL/GenBank/DDBJ whole genome shotgun (WGS) entry which is preliminary data.</text>
</comment>
<name>A0A0A3IGR0_9BACI</name>
<dbReference type="AlphaFoldDB" id="A0A0A3IGR0"/>
<dbReference type="eggNOG" id="ENOG5034AIV">
    <property type="taxonomic scope" value="Bacteria"/>
</dbReference>
<dbReference type="Proteomes" id="UP000030437">
    <property type="component" value="Unassembled WGS sequence"/>
</dbReference>
<gene>
    <name evidence="1" type="ORF">CD32_14785</name>
</gene>
<keyword evidence="2" id="KW-1185">Reference proteome</keyword>
<dbReference type="EMBL" id="JPVP01000057">
    <property type="protein sequence ID" value="KGR83951.1"/>
    <property type="molecule type" value="Genomic_DNA"/>
</dbReference>
<reference evidence="1 2" key="1">
    <citation type="submission" date="2014-02" db="EMBL/GenBank/DDBJ databases">
        <title>Draft genome sequence of Lysinibacillus odysseyi NBRC 100172.</title>
        <authorList>
            <person name="Zhang F."/>
            <person name="Wang G."/>
            <person name="Zhang L."/>
        </authorList>
    </citation>
    <scope>NUCLEOTIDE SEQUENCE [LARGE SCALE GENOMIC DNA]</scope>
    <source>
        <strain evidence="1 2">NBRC 100172</strain>
    </source>
</reference>
<protein>
    <submittedName>
        <fullName evidence="1">Uncharacterized protein</fullName>
    </submittedName>
</protein>
<dbReference type="OrthoDB" id="2737818at2"/>
<evidence type="ECO:0000313" key="2">
    <source>
        <dbReference type="Proteomes" id="UP000030437"/>
    </source>
</evidence>
<organism evidence="1 2">
    <name type="scientific">Lysinibacillus odysseyi 34hs-1 = NBRC 100172</name>
    <dbReference type="NCBI Taxonomy" id="1220589"/>
    <lineage>
        <taxon>Bacteria</taxon>
        <taxon>Bacillati</taxon>
        <taxon>Bacillota</taxon>
        <taxon>Bacilli</taxon>
        <taxon>Bacillales</taxon>
        <taxon>Bacillaceae</taxon>
        <taxon>Lysinibacillus</taxon>
    </lineage>
</organism>
<sequence>MRIEKRNEQTVWYSYGEYAFKASRLASGNIAVWVNYKGCNIAFPMIIRELLDNMEEYNNFNVTVNRDWNEHIGFEVNQDEVELLIGEILHFCTENDPVSMDLTEKYTDEEWYT</sequence>
<evidence type="ECO:0000313" key="1">
    <source>
        <dbReference type="EMBL" id="KGR83951.1"/>
    </source>
</evidence>